<dbReference type="Pfam" id="PF08448">
    <property type="entry name" value="PAS_4"/>
    <property type="match status" value="1"/>
</dbReference>
<proteinExistence type="predicted"/>
<evidence type="ECO:0000256" key="1">
    <source>
        <dbReference type="SAM" id="Coils"/>
    </source>
</evidence>
<dbReference type="EMBL" id="JAJNDC010000001">
    <property type="protein sequence ID" value="MCW9712401.1"/>
    <property type="molecule type" value="Genomic_DNA"/>
</dbReference>
<dbReference type="PANTHER" id="PTHR43065:SF23">
    <property type="entry name" value="SENSOR HISTIDINE KINASE PDTAS"/>
    <property type="match status" value="1"/>
</dbReference>
<dbReference type="InterPro" id="IPR003594">
    <property type="entry name" value="HATPase_dom"/>
</dbReference>
<organism evidence="5 6">
    <name type="scientific">Fodinibius salicampi</name>
    <dbReference type="NCBI Taxonomy" id="1920655"/>
    <lineage>
        <taxon>Bacteria</taxon>
        <taxon>Pseudomonadati</taxon>
        <taxon>Balneolota</taxon>
        <taxon>Balneolia</taxon>
        <taxon>Balneolales</taxon>
        <taxon>Balneolaceae</taxon>
        <taxon>Fodinibius</taxon>
    </lineage>
</organism>
<dbReference type="SMART" id="SM00091">
    <property type="entry name" value="PAS"/>
    <property type="match status" value="3"/>
</dbReference>
<dbReference type="Pfam" id="PF13426">
    <property type="entry name" value="PAS_9"/>
    <property type="match status" value="1"/>
</dbReference>
<dbReference type="SUPFAM" id="SSF55785">
    <property type="entry name" value="PYP-like sensor domain (PAS domain)"/>
    <property type="match status" value="3"/>
</dbReference>
<sequence>MDTMGSTYNYPELSTEGQPVLLLSVHNTQDLKLIKQFLPDSMAIETSSNGIANRDFDLCIMDHPSFEANKQSLQELKDTAAPIFLPFLLLSPNKKAIRNNATMLELADDVVYIPASPKLLQSRISLLLKQREYSLKLEEKNRELAEEKRKYQLITENSTDMISRHTPDGTYLYVSPASKELTGYTPEELMGQNALDNMHPEDSERLREEVRSFEDNKIERWEFRKKTKESDYKWVESVMRPIGDKETGKIIEIQASTRDISERKDFEKKLREEKEFIDKSIQSLPELFYLIDEDLNIVKWNNIDRELGYSDEEVEQMHPLEFYHKEDREFAISKLIEASITGSAEAEMQMLAKSGELIPYYVKAKSFSRGDKDYIVGFCMNLSAIKEAQYELEQQRQLLDAVINQTKSLVYVKDKDRKYQLVNESYLRIFDLSREEVIGKTSEEVHGQTFAEKVEPYDSIVFETDEMVELQEELPINKYETRVYHTIKYPLKEIYGFENCLCGISTDVTDRIKYEQQLKVSLSEKETLLQEIHHRVKNNLAVVSGMMELQTLSTENKEVKRLLSASKNRIKTMALIHEKLYQSQSLSQIEFGSYVKDLLDNVRQVSVNSEDIELNLEFDSFNLNVNQAVPCALMINEVVSNAFEHAFSDKKNGCISVSLEEQDNTILIRIKDNGSGLPDDFSEKKNNSMGFAIIDTLITQLEADKEMKNDDGFSFAISFEKQEVKGSSSTLV</sequence>
<dbReference type="InterPro" id="IPR001610">
    <property type="entry name" value="PAC"/>
</dbReference>
<feature type="domain" description="PAS" evidence="3">
    <location>
        <begin position="395"/>
        <end position="458"/>
    </location>
</feature>
<dbReference type="Pfam" id="PF07568">
    <property type="entry name" value="HisKA_2"/>
    <property type="match status" value="1"/>
</dbReference>
<feature type="coiled-coil region" evidence="1">
    <location>
        <begin position="130"/>
        <end position="157"/>
    </location>
</feature>
<reference evidence="5 6" key="1">
    <citation type="submission" date="2021-11" db="EMBL/GenBank/DDBJ databases">
        <title>Aliifidinibius sp. nov., a new bacterium isolated from saline soil.</title>
        <authorList>
            <person name="Galisteo C."/>
            <person name="De La Haba R."/>
            <person name="Sanchez-Porro C."/>
            <person name="Ventosa A."/>
        </authorList>
    </citation>
    <scope>NUCLEOTIDE SEQUENCE [LARGE SCALE GENOMIC DNA]</scope>
    <source>
        <strain evidence="5 6">KACC 190600</strain>
    </source>
</reference>
<dbReference type="Gene3D" id="3.30.565.10">
    <property type="entry name" value="Histidine kinase-like ATPase, C-terminal domain"/>
    <property type="match status" value="1"/>
</dbReference>
<dbReference type="PROSITE" id="PS50113">
    <property type="entry name" value="PAC"/>
    <property type="match status" value="1"/>
</dbReference>
<dbReference type="Pfam" id="PF08447">
    <property type="entry name" value="PAS_3"/>
    <property type="match status" value="1"/>
</dbReference>
<evidence type="ECO:0000313" key="6">
    <source>
        <dbReference type="Proteomes" id="UP001207337"/>
    </source>
</evidence>
<dbReference type="InterPro" id="IPR013655">
    <property type="entry name" value="PAS_fold_3"/>
</dbReference>
<dbReference type="PROSITE" id="PS50109">
    <property type="entry name" value="HIS_KIN"/>
    <property type="match status" value="1"/>
</dbReference>
<comment type="caution">
    <text evidence="5">The sequence shown here is derived from an EMBL/GenBank/DDBJ whole genome shotgun (WGS) entry which is preliminary data.</text>
</comment>
<dbReference type="PROSITE" id="PS50096">
    <property type="entry name" value="IQ"/>
    <property type="match status" value="1"/>
</dbReference>
<evidence type="ECO:0000259" key="2">
    <source>
        <dbReference type="PROSITE" id="PS50109"/>
    </source>
</evidence>
<dbReference type="InterPro" id="IPR000014">
    <property type="entry name" value="PAS"/>
</dbReference>
<keyword evidence="6" id="KW-1185">Reference proteome</keyword>
<protein>
    <submittedName>
        <fullName evidence="5">PAS domain S-box protein</fullName>
    </submittedName>
</protein>
<name>A0ABT3PX32_9BACT</name>
<feature type="domain" description="PAC" evidence="4">
    <location>
        <begin position="219"/>
        <end position="272"/>
    </location>
</feature>
<dbReference type="RefSeq" id="WP_345694239.1">
    <property type="nucleotide sequence ID" value="NZ_BAABRS010000001.1"/>
</dbReference>
<dbReference type="InterPro" id="IPR013656">
    <property type="entry name" value="PAS_4"/>
</dbReference>
<dbReference type="InterPro" id="IPR036890">
    <property type="entry name" value="HATPase_C_sf"/>
</dbReference>
<feature type="domain" description="PAS" evidence="3">
    <location>
        <begin position="147"/>
        <end position="217"/>
    </location>
</feature>
<evidence type="ECO:0000259" key="4">
    <source>
        <dbReference type="PROSITE" id="PS50113"/>
    </source>
</evidence>
<dbReference type="PROSITE" id="PS50112">
    <property type="entry name" value="PAS"/>
    <property type="match status" value="2"/>
</dbReference>
<dbReference type="Pfam" id="PF02518">
    <property type="entry name" value="HATPase_c"/>
    <property type="match status" value="1"/>
</dbReference>
<evidence type="ECO:0000259" key="3">
    <source>
        <dbReference type="PROSITE" id="PS50112"/>
    </source>
</evidence>
<dbReference type="Gene3D" id="3.30.450.20">
    <property type="entry name" value="PAS domain"/>
    <property type="match status" value="3"/>
</dbReference>
<dbReference type="SMART" id="SM00086">
    <property type="entry name" value="PAC"/>
    <property type="match status" value="2"/>
</dbReference>
<dbReference type="InterPro" id="IPR000700">
    <property type="entry name" value="PAS-assoc_C"/>
</dbReference>
<keyword evidence="1" id="KW-0175">Coiled coil</keyword>
<dbReference type="InterPro" id="IPR005467">
    <property type="entry name" value="His_kinase_dom"/>
</dbReference>
<dbReference type="PANTHER" id="PTHR43065">
    <property type="entry name" value="SENSOR HISTIDINE KINASE"/>
    <property type="match status" value="1"/>
</dbReference>
<evidence type="ECO:0000313" key="5">
    <source>
        <dbReference type="EMBL" id="MCW9712401.1"/>
    </source>
</evidence>
<feature type="domain" description="Histidine kinase" evidence="2">
    <location>
        <begin position="531"/>
        <end position="723"/>
    </location>
</feature>
<dbReference type="InterPro" id="IPR011495">
    <property type="entry name" value="Sig_transdc_His_kin_sub2_dim/P"/>
</dbReference>
<accession>A0ABT3PX32</accession>
<gene>
    <name evidence="5" type="ORF">LQ318_05725</name>
</gene>
<dbReference type="InterPro" id="IPR035965">
    <property type="entry name" value="PAS-like_dom_sf"/>
</dbReference>
<dbReference type="Proteomes" id="UP001207337">
    <property type="component" value="Unassembled WGS sequence"/>
</dbReference>
<dbReference type="SUPFAM" id="SSF55874">
    <property type="entry name" value="ATPase domain of HSP90 chaperone/DNA topoisomerase II/histidine kinase"/>
    <property type="match status" value="1"/>
</dbReference>
<dbReference type="NCBIfam" id="TIGR00229">
    <property type="entry name" value="sensory_box"/>
    <property type="match status" value="3"/>
</dbReference>
<dbReference type="SMART" id="SM00387">
    <property type="entry name" value="HATPase_c"/>
    <property type="match status" value="1"/>
</dbReference>
<dbReference type="CDD" id="cd00130">
    <property type="entry name" value="PAS"/>
    <property type="match status" value="2"/>
</dbReference>